<evidence type="ECO:0000313" key="6">
    <source>
        <dbReference type="EMBL" id="KAF9882895.1"/>
    </source>
</evidence>
<protein>
    <recommendedName>
        <fullName evidence="8">Fungal-specific transcription factor domain-containing protein</fullName>
    </recommendedName>
</protein>
<dbReference type="AlphaFoldDB" id="A0AAD4GN07"/>
<dbReference type="InterPro" id="IPR021858">
    <property type="entry name" value="Fun_TF"/>
</dbReference>
<keyword evidence="2" id="KW-0238">DNA-binding</keyword>
<name>A0AAD4GN07_ASPNN</name>
<reference evidence="6" key="2">
    <citation type="submission" date="2020-02" db="EMBL/GenBank/DDBJ databases">
        <authorList>
            <person name="Gilchrist C.L.M."/>
            <person name="Chooi Y.-H."/>
        </authorList>
    </citation>
    <scope>NUCLEOTIDE SEQUENCE</scope>
    <source>
        <strain evidence="6">MST-FP2251</strain>
    </source>
</reference>
<gene>
    <name evidence="6" type="ORF">FE257_004909</name>
</gene>
<evidence type="ECO:0008006" key="8">
    <source>
        <dbReference type="Google" id="ProtNLM"/>
    </source>
</evidence>
<sequence>MCLTNGQSCSGYTPQLKWTQDPRGSSQSPSKEAEDRVFQSQQEFMTRATTDSLGRKKATAALDSLDAWLACHEQAGRLKVSSFFQGPFGILLDLSIDNPSAQSDQSRPTTSPGERLQQIPDSLWSNPGRDLASETEHHVHESDVQDAPVDPSSSDENATNLTASLGVNFSMDTHSPIRNSSSQITSPDLLPIPTTPVSLDISENNSMCPPVPPKTPELLRYYTEYHVSPVLSLRGVRNSPWHTIQLPSAKKTYAELLLRQPVSHTSLALLFSLLAVSALHIEFHGDRSDNWGTLRNSYETKARQHLDFALKEEVAGESRVKYKELLMALLSTVMIEIFRGQYHRAQNLLIEAELLIRRRGLPKAHKSLKVRSLHHVYTYLRIMAESTCGCALVSICPRRPKSSLLSIEASYHSLRSFRVADHSTTSDLDAGFGKTLESGYNDIHLELMGGWKHTLFPEMYGLPESLMGLLSHTIRFANEQELLNRDTVVDVEIATNLNLRTKALEHQILSWDKTSSDIGSTGSDVPRATSKHTGLRYDSLAMHQGLILFYYRRIHNINALILQDTVRRVLDFADKATTNDSSRPALLLWPCFIAACEAVEPELRRRSLQWLLEADRQTPPPSFFTAAEVARKVWTLRQESNDYTLGWFQAMGPDRCPIIVV</sequence>
<keyword evidence="3" id="KW-0804">Transcription</keyword>
<reference evidence="6" key="1">
    <citation type="journal article" date="2019" name="Beilstein J. Org. Chem.">
        <title>Nanangenines: drimane sesquiterpenoids as the dominant metabolite cohort of a novel Australian fungus, Aspergillus nanangensis.</title>
        <authorList>
            <person name="Lacey H.J."/>
            <person name="Gilchrist C.L.M."/>
            <person name="Crombie A."/>
            <person name="Kalaitzis J.A."/>
            <person name="Vuong D."/>
            <person name="Rutledge P.J."/>
            <person name="Turner P."/>
            <person name="Pitt J.I."/>
            <person name="Lacey E."/>
            <person name="Chooi Y.H."/>
            <person name="Piggott A.M."/>
        </authorList>
    </citation>
    <scope>NUCLEOTIDE SEQUENCE</scope>
    <source>
        <strain evidence="6">MST-FP2251</strain>
    </source>
</reference>
<organism evidence="6 7">
    <name type="scientific">Aspergillus nanangensis</name>
    <dbReference type="NCBI Taxonomy" id="2582783"/>
    <lineage>
        <taxon>Eukaryota</taxon>
        <taxon>Fungi</taxon>
        <taxon>Dikarya</taxon>
        <taxon>Ascomycota</taxon>
        <taxon>Pezizomycotina</taxon>
        <taxon>Eurotiomycetes</taxon>
        <taxon>Eurotiomycetidae</taxon>
        <taxon>Eurotiales</taxon>
        <taxon>Aspergillaceae</taxon>
        <taxon>Aspergillus</taxon>
        <taxon>Aspergillus subgen. Circumdati</taxon>
    </lineage>
</organism>
<dbReference type="EMBL" id="VCAU01000204">
    <property type="protein sequence ID" value="KAF9882895.1"/>
    <property type="molecule type" value="Genomic_DNA"/>
</dbReference>
<feature type="region of interest" description="Disordered" evidence="5">
    <location>
        <begin position="99"/>
        <end position="159"/>
    </location>
</feature>
<accession>A0AAD4GN07</accession>
<dbReference type="PANTHER" id="PTHR31069">
    <property type="entry name" value="OLEATE-ACTIVATED TRANSCRIPTION FACTOR 1-RELATED"/>
    <property type="match status" value="1"/>
</dbReference>
<evidence type="ECO:0000256" key="4">
    <source>
        <dbReference type="ARBA" id="ARBA00023242"/>
    </source>
</evidence>
<dbReference type="Proteomes" id="UP001194746">
    <property type="component" value="Unassembled WGS sequence"/>
</dbReference>
<evidence type="ECO:0000256" key="5">
    <source>
        <dbReference type="SAM" id="MobiDB-lite"/>
    </source>
</evidence>
<evidence type="ECO:0000256" key="1">
    <source>
        <dbReference type="ARBA" id="ARBA00023015"/>
    </source>
</evidence>
<dbReference type="InterPro" id="IPR050675">
    <property type="entry name" value="OAF3"/>
</dbReference>
<dbReference type="PANTHER" id="PTHR31069:SF32">
    <property type="entry name" value="ARGININE METABOLISM REGULATION PROTEIN II"/>
    <property type="match status" value="1"/>
</dbReference>
<dbReference type="Pfam" id="PF11951">
    <property type="entry name" value="Fungal_trans_2"/>
    <property type="match status" value="1"/>
</dbReference>
<keyword evidence="7" id="KW-1185">Reference proteome</keyword>
<keyword evidence="4" id="KW-0539">Nucleus</keyword>
<feature type="compositionally biased region" description="Polar residues" evidence="5">
    <location>
        <begin position="1"/>
        <end position="30"/>
    </location>
</feature>
<evidence type="ECO:0000256" key="2">
    <source>
        <dbReference type="ARBA" id="ARBA00023125"/>
    </source>
</evidence>
<evidence type="ECO:0000256" key="3">
    <source>
        <dbReference type="ARBA" id="ARBA00023163"/>
    </source>
</evidence>
<proteinExistence type="predicted"/>
<feature type="region of interest" description="Disordered" evidence="5">
    <location>
        <begin position="1"/>
        <end position="37"/>
    </location>
</feature>
<dbReference type="GO" id="GO:0003677">
    <property type="term" value="F:DNA binding"/>
    <property type="evidence" value="ECO:0007669"/>
    <property type="project" value="UniProtKB-KW"/>
</dbReference>
<comment type="caution">
    <text evidence="6">The sequence shown here is derived from an EMBL/GenBank/DDBJ whole genome shotgun (WGS) entry which is preliminary data.</text>
</comment>
<feature type="compositionally biased region" description="Basic and acidic residues" evidence="5">
    <location>
        <begin position="131"/>
        <end position="143"/>
    </location>
</feature>
<evidence type="ECO:0000313" key="7">
    <source>
        <dbReference type="Proteomes" id="UP001194746"/>
    </source>
</evidence>
<keyword evidence="1" id="KW-0805">Transcription regulation</keyword>
<feature type="compositionally biased region" description="Polar residues" evidence="5">
    <location>
        <begin position="99"/>
        <end position="112"/>
    </location>
</feature>